<evidence type="ECO:0000313" key="2">
    <source>
        <dbReference type="EMBL" id="PZW39262.1"/>
    </source>
</evidence>
<evidence type="ECO:0000313" key="3">
    <source>
        <dbReference type="Proteomes" id="UP000249542"/>
    </source>
</evidence>
<dbReference type="EMBL" id="QKYV01000006">
    <property type="protein sequence ID" value="PZW39262.1"/>
    <property type="molecule type" value="Genomic_DNA"/>
</dbReference>
<name>A0A2W7I1E9_9FLAO</name>
<accession>A0A2W7I1E9</accession>
<proteinExistence type="predicted"/>
<keyword evidence="3" id="KW-1185">Reference proteome</keyword>
<organism evidence="2 3">
    <name type="scientific">Mesonia algae</name>
    <dbReference type="NCBI Taxonomy" id="213248"/>
    <lineage>
        <taxon>Bacteria</taxon>
        <taxon>Pseudomonadati</taxon>
        <taxon>Bacteroidota</taxon>
        <taxon>Flavobacteriia</taxon>
        <taxon>Flavobacteriales</taxon>
        <taxon>Flavobacteriaceae</taxon>
        <taxon>Mesonia</taxon>
    </lineage>
</organism>
<sequence length="87" mass="10074">IEEDAELIHYFITDLEDNELEEYETGNKIRLHIETKNAIGKKINLSLNDKTNDFKHNGKLLVNDTLKNHLVTSDLEKVVLDVIDQQN</sequence>
<dbReference type="EMBL" id="QKYV01000013">
    <property type="protein sequence ID" value="PZW37663.1"/>
    <property type="molecule type" value="Genomic_DNA"/>
</dbReference>
<comment type="caution">
    <text evidence="2">The sequence shown here is derived from an EMBL/GenBank/DDBJ whole genome shotgun (WGS) entry which is preliminary data.</text>
</comment>
<evidence type="ECO:0000313" key="1">
    <source>
        <dbReference type="EMBL" id="PZW37663.1"/>
    </source>
</evidence>
<feature type="non-terminal residue" evidence="2">
    <location>
        <position position="1"/>
    </location>
</feature>
<protein>
    <submittedName>
        <fullName evidence="2">Uncharacterized protein</fullName>
    </submittedName>
</protein>
<reference evidence="2 3" key="1">
    <citation type="submission" date="2018-06" db="EMBL/GenBank/DDBJ databases">
        <title>Genomic Encyclopedia of Archaeal and Bacterial Type Strains, Phase II (KMG-II): from individual species to whole genera.</title>
        <authorList>
            <person name="Goeker M."/>
        </authorList>
    </citation>
    <scope>NUCLEOTIDE SEQUENCE [LARGE SCALE GENOMIC DNA]</scope>
    <source>
        <strain evidence="2 3">DSM 15361</strain>
    </source>
</reference>
<gene>
    <name evidence="2" type="ORF">LX95_02404</name>
    <name evidence="1" type="ORF">LX95_02854</name>
</gene>
<dbReference type="AlphaFoldDB" id="A0A2W7I1E9"/>
<dbReference type="Proteomes" id="UP000249542">
    <property type="component" value="Unassembled WGS sequence"/>
</dbReference>